<protein>
    <submittedName>
        <fullName evidence="6">Sigma-54-dependent Fis family transcriptional regulator</fullName>
    </submittedName>
</protein>
<organism evidence="6 7">
    <name type="scientific">SAR86 cluster bacterium</name>
    <dbReference type="NCBI Taxonomy" id="2030880"/>
    <lineage>
        <taxon>Bacteria</taxon>
        <taxon>Pseudomonadati</taxon>
        <taxon>Pseudomonadota</taxon>
        <taxon>Gammaproteobacteria</taxon>
        <taxon>SAR86 cluster</taxon>
    </lineage>
</organism>
<dbReference type="GO" id="GO:0000160">
    <property type="term" value="P:phosphorelay signal transduction system"/>
    <property type="evidence" value="ECO:0007669"/>
    <property type="project" value="InterPro"/>
</dbReference>
<evidence type="ECO:0000313" key="7">
    <source>
        <dbReference type="Proteomes" id="UP000218767"/>
    </source>
</evidence>
<accession>A0A2A4WYS3</accession>
<keyword evidence="2" id="KW-0067">ATP-binding</keyword>
<evidence type="ECO:0000313" key="6">
    <source>
        <dbReference type="EMBL" id="PCI75460.1"/>
    </source>
</evidence>
<dbReference type="GO" id="GO:0006355">
    <property type="term" value="P:regulation of DNA-templated transcription"/>
    <property type="evidence" value="ECO:0007669"/>
    <property type="project" value="InterPro"/>
</dbReference>
<dbReference type="InterPro" id="IPR001789">
    <property type="entry name" value="Sig_transdc_resp-reg_receiver"/>
</dbReference>
<dbReference type="PROSITE" id="PS50045">
    <property type="entry name" value="SIGMA54_INTERACT_4"/>
    <property type="match status" value="1"/>
</dbReference>
<dbReference type="SUPFAM" id="SSF52540">
    <property type="entry name" value="P-loop containing nucleoside triphosphate hydrolases"/>
    <property type="match status" value="1"/>
</dbReference>
<dbReference type="Proteomes" id="UP000218767">
    <property type="component" value="Unassembled WGS sequence"/>
</dbReference>
<dbReference type="SMART" id="SM00382">
    <property type="entry name" value="AAA"/>
    <property type="match status" value="1"/>
</dbReference>
<dbReference type="GO" id="GO:0005524">
    <property type="term" value="F:ATP binding"/>
    <property type="evidence" value="ECO:0007669"/>
    <property type="project" value="UniProtKB-KW"/>
</dbReference>
<dbReference type="InterPro" id="IPR027417">
    <property type="entry name" value="P-loop_NTPase"/>
</dbReference>
<dbReference type="SMART" id="SM00448">
    <property type="entry name" value="REC"/>
    <property type="match status" value="1"/>
</dbReference>
<keyword evidence="1" id="KW-0547">Nucleotide-binding</keyword>
<evidence type="ECO:0000259" key="5">
    <source>
        <dbReference type="PROSITE" id="PS50110"/>
    </source>
</evidence>
<feature type="domain" description="Response regulatory" evidence="5">
    <location>
        <begin position="6"/>
        <end position="125"/>
    </location>
</feature>
<dbReference type="InterPro" id="IPR002078">
    <property type="entry name" value="Sigma_54_int"/>
</dbReference>
<dbReference type="PANTHER" id="PTHR32071">
    <property type="entry name" value="TRANSCRIPTIONAL REGULATORY PROTEIN"/>
    <property type="match status" value="1"/>
</dbReference>
<dbReference type="AlphaFoldDB" id="A0A2A4WYS3"/>
<sequence length="325" mass="35918">MQKKTNILVVDDDEDILVAAKYLLLRHYDEVTVCNQPDAIPELMTHQDFDVILLDMNFHPGQSDGELGFHWLSKIVEIRPDSVVIVITAHGGVDVAVEAMKRGATDYVAKPWDNQKLLATVSAALKLSHSRAEASQLRRSNKALLEATTDKSQFLLGNSTAMQQVMSLITRAGPTDANVLVLGENGTGKELVAREIHQQSKRKEQIFVAVDMGSISESLFESELFGHKKGSFTGASEDRTGYIEAANSGSLFLDEIGNLPLHLQAKLLSVLEKREILPVGANKPSAIDVRIVAATNMPIEQLRDPRYFRQDLLFRLNTVEIHLPA</sequence>
<dbReference type="Gene3D" id="3.40.50.300">
    <property type="entry name" value="P-loop containing nucleotide triphosphate hydrolases"/>
    <property type="match status" value="1"/>
</dbReference>
<keyword evidence="3" id="KW-0597">Phosphoprotein</keyword>
<comment type="caution">
    <text evidence="6">The sequence shown here is derived from an EMBL/GenBank/DDBJ whole genome shotgun (WGS) entry which is preliminary data.</text>
</comment>
<dbReference type="EMBL" id="NVUL01000074">
    <property type="protein sequence ID" value="PCI75460.1"/>
    <property type="molecule type" value="Genomic_DNA"/>
</dbReference>
<dbReference type="SUPFAM" id="SSF52172">
    <property type="entry name" value="CheY-like"/>
    <property type="match status" value="1"/>
</dbReference>
<gene>
    <name evidence="6" type="ORF">COB20_12800</name>
</gene>
<dbReference type="CDD" id="cd00009">
    <property type="entry name" value="AAA"/>
    <property type="match status" value="1"/>
</dbReference>
<evidence type="ECO:0000259" key="4">
    <source>
        <dbReference type="PROSITE" id="PS50045"/>
    </source>
</evidence>
<dbReference type="PROSITE" id="PS50110">
    <property type="entry name" value="RESPONSE_REGULATORY"/>
    <property type="match status" value="1"/>
</dbReference>
<dbReference type="InterPro" id="IPR003593">
    <property type="entry name" value="AAA+_ATPase"/>
</dbReference>
<feature type="modified residue" description="4-aspartylphosphate" evidence="3">
    <location>
        <position position="55"/>
    </location>
</feature>
<dbReference type="Gene3D" id="3.40.50.2300">
    <property type="match status" value="1"/>
</dbReference>
<feature type="non-terminal residue" evidence="6">
    <location>
        <position position="325"/>
    </location>
</feature>
<evidence type="ECO:0000256" key="1">
    <source>
        <dbReference type="ARBA" id="ARBA00022741"/>
    </source>
</evidence>
<proteinExistence type="predicted"/>
<feature type="domain" description="Sigma-54 factor interaction" evidence="4">
    <location>
        <begin position="155"/>
        <end position="325"/>
    </location>
</feature>
<evidence type="ECO:0000256" key="3">
    <source>
        <dbReference type="PROSITE-ProRule" id="PRU00169"/>
    </source>
</evidence>
<dbReference type="FunFam" id="3.40.50.300:FF:000006">
    <property type="entry name" value="DNA-binding transcriptional regulator NtrC"/>
    <property type="match status" value="1"/>
</dbReference>
<evidence type="ECO:0000256" key="2">
    <source>
        <dbReference type="ARBA" id="ARBA00022840"/>
    </source>
</evidence>
<dbReference type="Pfam" id="PF00158">
    <property type="entry name" value="Sigma54_activat"/>
    <property type="match status" value="1"/>
</dbReference>
<dbReference type="Pfam" id="PF00072">
    <property type="entry name" value="Response_reg"/>
    <property type="match status" value="1"/>
</dbReference>
<dbReference type="InterPro" id="IPR011006">
    <property type="entry name" value="CheY-like_superfamily"/>
</dbReference>
<dbReference type="PANTHER" id="PTHR32071:SF113">
    <property type="entry name" value="ALGINATE BIOSYNTHESIS TRANSCRIPTIONAL REGULATORY PROTEIN ALGB"/>
    <property type="match status" value="1"/>
</dbReference>
<reference evidence="7" key="1">
    <citation type="submission" date="2017-08" db="EMBL/GenBank/DDBJ databases">
        <title>A dynamic microbial community with high functional redundancy inhabits the cold, oxic subseafloor aquifer.</title>
        <authorList>
            <person name="Tully B.J."/>
            <person name="Wheat C.G."/>
            <person name="Glazer B.T."/>
            <person name="Huber J.A."/>
        </authorList>
    </citation>
    <scope>NUCLEOTIDE SEQUENCE [LARGE SCALE GENOMIC DNA]</scope>
</reference>
<name>A0A2A4WYS3_9GAMM</name>